<organism evidence="2 3">
    <name type="scientific">Paraglaciecola psychrophila 170</name>
    <dbReference type="NCBI Taxonomy" id="1129794"/>
    <lineage>
        <taxon>Bacteria</taxon>
        <taxon>Pseudomonadati</taxon>
        <taxon>Pseudomonadota</taxon>
        <taxon>Gammaproteobacteria</taxon>
        <taxon>Alteromonadales</taxon>
        <taxon>Alteromonadaceae</taxon>
        <taxon>Paraglaciecola</taxon>
    </lineage>
</organism>
<name>M4RIW9_9ALTE</name>
<protein>
    <submittedName>
        <fullName evidence="2">Uncharacterized protein</fullName>
    </submittedName>
</protein>
<dbReference type="HOGENOM" id="CLU_1514837_0_0_6"/>
<dbReference type="RefSeq" id="WP_015430312.1">
    <property type="nucleotide sequence ID" value="NC_020514.1"/>
</dbReference>
<dbReference type="PATRIC" id="fig|1129794.4.peg.408"/>
<reference evidence="2 3" key="1">
    <citation type="journal article" date="2013" name="Genome Announc.">
        <title>Complete Genome Sequence of Glaciecola psychrophila Strain 170T.</title>
        <authorList>
            <person name="Yin J."/>
            <person name="Chen J."/>
            <person name="Liu G."/>
            <person name="Yu Y."/>
            <person name="Song L."/>
            <person name="Wang X."/>
            <person name="Qu X."/>
        </authorList>
    </citation>
    <scope>NUCLEOTIDE SEQUENCE [LARGE SCALE GENOMIC DNA]</scope>
    <source>
        <strain evidence="2 3">170</strain>
    </source>
</reference>
<evidence type="ECO:0000256" key="1">
    <source>
        <dbReference type="SAM" id="SignalP"/>
    </source>
</evidence>
<feature type="chain" id="PRO_5004056793" evidence="1">
    <location>
        <begin position="19"/>
        <end position="189"/>
    </location>
</feature>
<keyword evidence="1" id="KW-0732">Signal</keyword>
<sequence>MKSVLLATFLMVSSHCSASSDTLAITLSCLQTWAPQNVEFKMVKSAIKFSGCKQKEYLAALNQPLTENFLLEMGFGYAKGAHYWGMFNQEISVKEFSFIPRYQFGHDISIGFGVIAQSQTEFKTSQGFEFNLPKNTEWLLNTRTDGFANNHYWEWTASSQKWSASNDLGGLLENGATNNKIGLSYNGYF</sequence>
<evidence type="ECO:0000313" key="2">
    <source>
        <dbReference type="EMBL" id="AGH42523.1"/>
    </source>
</evidence>
<proteinExistence type="predicted"/>
<keyword evidence="3" id="KW-1185">Reference proteome</keyword>
<gene>
    <name evidence="2" type="ORF">C427_0413</name>
</gene>
<dbReference type="AlphaFoldDB" id="M4RIW9"/>
<feature type="signal peptide" evidence="1">
    <location>
        <begin position="1"/>
        <end position="18"/>
    </location>
</feature>
<dbReference type="Proteomes" id="UP000011864">
    <property type="component" value="Chromosome"/>
</dbReference>
<accession>M4RIW9</accession>
<dbReference type="EMBL" id="CP003837">
    <property type="protein sequence ID" value="AGH42523.1"/>
    <property type="molecule type" value="Genomic_DNA"/>
</dbReference>
<evidence type="ECO:0000313" key="3">
    <source>
        <dbReference type="Proteomes" id="UP000011864"/>
    </source>
</evidence>
<dbReference type="eggNOG" id="ENOG50339VG">
    <property type="taxonomic scope" value="Bacteria"/>
</dbReference>
<dbReference type="OrthoDB" id="6334738at2"/>
<dbReference type="KEGG" id="gps:C427_0413"/>